<dbReference type="Proteomes" id="UP000550354">
    <property type="component" value="Unassembled WGS sequence"/>
</dbReference>
<protein>
    <submittedName>
        <fullName evidence="2">VOC family protein</fullName>
    </submittedName>
</protein>
<reference evidence="2 3" key="1">
    <citation type="submission" date="2020-07" db="EMBL/GenBank/DDBJ databases">
        <title>Draft genome and description of Aeromicrobium phoceense strain Marseille-Q0843 isolated from healthy skin swab.</title>
        <authorList>
            <person name="Boxberger M."/>
            <person name="La Scola B."/>
        </authorList>
    </citation>
    <scope>NUCLEOTIDE SEQUENCE [LARGE SCALE GENOMIC DNA]</scope>
    <source>
        <strain evidence="2 3">Marseille-Q0843</strain>
    </source>
</reference>
<evidence type="ECO:0000313" key="3">
    <source>
        <dbReference type="Proteomes" id="UP000550354"/>
    </source>
</evidence>
<dbReference type="Gene3D" id="3.10.180.10">
    <property type="entry name" value="2,3-Dihydroxybiphenyl 1,2-Dioxygenase, domain 1"/>
    <property type="match status" value="1"/>
</dbReference>
<dbReference type="Pfam" id="PF00903">
    <property type="entry name" value="Glyoxalase"/>
    <property type="match status" value="1"/>
</dbReference>
<feature type="domain" description="VOC" evidence="1">
    <location>
        <begin position="9"/>
        <end position="139"/>
    </location>
</feature>
<dbReference type="PANTHER" id="PTHR36503:SF2">
    <property type="entry name" value="BLR2408 PROTEIN"/>
    <property type="match status" value="1"/>
</dbReference>
<dbReference type="AlphaFoldDB" id="A0A838XPU8"/>
<dbReference type="PANTHER" id="PTHR36503">
    <property type="entry name" value="BLR2520 PROTEIN"/>
    <property type="match status" value="1"/>
</dbReference>
<organism evidence="2 3">
    <name type="scientific">Aeromicrobium phoceense</name>
    <dbReference type="NCBI Taxonomy" id="2754045"/>
    <lineage>
        <taxon>Bacteria</taxon>
        <taxon>Bacillati</taxon>
        <taxon>Actinomycetota</taxon>
        <taxon>Actinomycetes</taxon>
        <taxon>Propionibacteriales</taxon>
        <taxon>Nocardioidaceae</taxon>
        <taxon>Aeromicrobium</taxon>
    </lineage>
</organism>
<name>A0A838XPU8_9ACTN</name>
<dbReference type="SUPFAM" id="SSF54593">
    <property type="entry name" value="Glyoxalase/Bleomycin resistance protein/Dihydroxybiphenyl dioxygenase"/>
    <property type="match status" value="1"/>
</dbReference>
<gene>
    <name evidence="2" type="ORF">H1W00_10995</name>
</gene>
<dbReference type="InterPro" id="IPR037523">
    <property type="entry name" value="VOC_core"/>
</dbReference>
<keyword evidence="3" id="KW-1185">Reference proteome</keyword>
<dbReference type="InterPro" id="IPR029068">
    <property type="entry name" value="Glyas_Bleomycin-R_OHBP_Dase"/>
</dbReference>
<dbReference type="PROSITE" id="PS51819">
    <property type="entry name" value="VOC"/>
    <property type="match status" value="1"/>
</dbReference>
<evidence type="ECO:0000313" key="2">
    <source>
        <dbReference type="EMBL" id="MBA4609003.1"/>
    </source>
</evidence>
<dbReference type="EMBL" id="JACEOG010000001">
    <property type="protein sequence ID" value="MBA4609003.1"/>
    <property type="molecule type" value="Genomic_DNA"/>
</dbReference>
<sequence length="141" mass="14900">MSATLDLMTPHSIVIGLPIADRPTSRDFYRDVLGFEAPGELADDGVPEPLQLALSETVSVMLVPTGGFGWAIGGRPVAPAGQHECVFTLSVQSESDVDALLERARSAGAEIVTEAARQPWGYTGTFADPDGHLWSALVDHG</sequence>
<proteinExistence type="predicted"/>
<accession>A0A838XPU8</accession>
<dbReference type="InterPro" id="IPR004360">
    <property type="entry name" value="Glyas_Fos-R_dOase_dom"/>
</dbReference>
<evidence type="ECO:0000259" key="1">
    <source>
        <dbReference type="PROSITE" id="PS51819"/>
    </source>
</evidence>
<comment type="caution">
    <text evidence="2">The sequence shown here is derived from an EMBL/GenBank/DDBJ whole genome shotgun (WGS) entry which is preliminary data.</text>
</comment>